<organism evidence="2 3">
    <name type="scientific">Ramazzottius varieornatus</name>
    <name type="common">Water bear</name>
    <name type="synonym">Tardigrade</name>
    <dbReference type="NCBI Taxonomy" id="947166"/>
    <lineage>
        <taxon>Eukaryota</taxon>
        <taxon>Metazoa</taxon>
        <taxon>Ecdysozoa</taxon>
        <taxon>Tardigrada</taxon>
        <taxon>Eutardigrada</taxon>
        <taxon>Parachela</taxon>
        <taxon>Hypsibioidea</taxon>
        <taxon>Ramazzottiidae</taxon>
        <taxon>Ramazzottius</taxon>
    </lineage>
</organism>
<comment type="caution">
    <text evidence="2">The sequence shown here is derived from an EMBL/GenBank/DDBJ whole genome shotgun (WGS) entry which is preliminary data.</text>
</comment>
<accession>A0A1D1VPZ0</accession>
<dbReference type="AlphaFoldDB" id="A0A1D1VPZ0"/>
<dbReference type="EMBL" id="BDGG01000006">
    <property type="protein sequence ID" value="GAV01004.1"/>
    <property type="molecule type" value="Genomic_DNA"/>
</dbReference>
<protein>
    <submittedName>
        <fullName evidence="2">Uncharacterized protein</fullName>
    </submittedName>
</protein>
<keyword evidence="3" id="KW-1185">Reference proteome</keyword>
<reference evidence="2 3" key="1">
    <citation type="journal article" date="2016" name="Nat. Commun.">
        <title>Extremotolerant tardigrade genome and improved radiotolerance of human cultured cells by tardigrade-unique protein.</title>
        <authorList>
            <person name="Hashimoto T."/>
            <person name="Horikawa D.D."/>
            <person name="Saito Y."/>
            <person name="Kuwahara H."/>
            <person name="Kozuka-Hata H."/>
            <person name="Shin-I T."/>
            <person name="Minakuchi Y."/>
            <person name="Ohishi K."/>
            <person name="Motoyama A."/>
            <person name="Aizu T."/>
            <person name="Enomoto A."/>
            <person name="Kondo K."/>
            <person name="Tanaka S."/>
            <person name="Hara Y."/>
            <person name="Koshikawa S."/>
            <person name="Sagara H."/>
            <person name="Miura T."/>
            <person name="Yokobori S."/>
            <person name="Miyagawa K."/>
            <person name="Suzuki Y."/>
            <person name="Kubo T."/>
            <person name="Oyama M."/>
            <person name="Kohara Y."/>
            <person name="Fujiyama A."/>
            <person name="Arakawa K."/>
            <person name="Katayama T."/>
            <person name="Toyoda A."/>
            <person name="Kunieda T."/>
        </authorList>
    </citation>
    <scope>NUCLEOTIDE SEQUENCE [LARGE SCALE GENOMIC DNA]</scope>
    <source>
        <strain evidence="2 3">YOKOZUNA-1</strain>
    </source>
</reference>
<sequence>MDNNSSWLTISTVVIPLHALMLSSSTTTSTKWVDLPSSFPCQLRHRGALSLDAFLLFLIYEDHNYRTCFRVSIADLYYVNLFYVHVVSFAFTMANTWVAVSGAPLWVYRVSIR</sequence>
<feature type="transmembrane region" description="Helical" evidence="1">
    <location>
        <begin position="6"/>
        <end position="22"/>
    </location>
</feature>
<feature type="transmembrane region" description="Helical" evidence="1">
    <location>
        <begin position="80"/>
        <end position="108"/>
    </location>
</feature>
<evidence type="ECO:0000256" key="1">
    <source>
        <dbReference type="SAM" id="Phobius"/>
    </source>
</evidence>
<evidence type="ECO:0000313" key="3">
    <source>
        <dbReference type="Proteomes" id="UP000186922"/>
    </source>
</evidence>
<name>A0A1D1VPZ0_RAMVA</name>
<proteinExistence type="predicted"/>
<keyword evidence="1" id="KW-0472">Membrane</keyword>
<keyword evidence="1" id="KW-1133">Transmembrane helix</keyword>
<gene>
    <name evidence="2" type="primary">RvY_11782-1</name>
    <name evidence="2" type="synonym">RvY_11782.1</name>
    <name evidence="2" type="ORF">RvY_11782</name>
</gene>
<keyword evidence="1" id="KW-0812">Transmembrane</keyword>
<evidence type="ECO:0000313" key="2">
    <source>
        <dbReference type="EMBL" id="GAV01004.1"/>
    </source>
</evidence>
<dbReference type="Proteomes" id="UP000186922">
    <property type="component" value="Unassembled WGS sequence"/>
</dbReference>